<dbReference type="SUPFAM" id="SSF54637">
    <property type="entry name" value="Thioesterase/thiol ester dehydrase-isomerase"/>
    <property type="match status" value="1"/>
</dbReference>
<accession>A0A367JPM8</accession>
<dbReference type="Gene3D" id="3.10.129.10">
    <property type="entry name" value="Hotdog Thioesterase"/>
    <property type="match status" value="1"/>
</dbReference>
<comment type="caution">
    <text evidence="2">The sequence shown here is derived from an EMBL/GenBank/DDBJ whole genome shotgun (WGS) entry which is preliminary data.</text>
</comment>
<reference evidence="2 3" key="1">
    <citation type="journal article" date="2018" name="G3 (Bethesda)">
        <title>Phylogenetic and Phylogenomic Definition of Rhizopus Species.</title>
        <authorList>
            <person name="Gryganskyi A.P."/>
            <person name="Golan J."/>
            <person name="Dolatabadi S."/>
            <person name="Mondo S."/>
            <person name="Robb S."/>
            <person name="Idnurm A."/>
            <person name="Muszewska A."/>
            <person name="Steczkiewicz K."/>
            <person name="Masonjones S."/>
            <person name="Liao H.L."/>
            <person name="Gajdeczka M.T."/>
            <person name="Anike F."/>
            <person name="Vuek A."/>
            <person name="Anishchenko I.M."/>
            <person name="Voigt K."/>
            <person name="de Hoog G.S."/>
            <person name="Smith M.E."/>
            <person name="Heitman J."/>
            <person name="Vilgalys R."/>
            <person name="Stajich J.E."/>
        </authorList>
    </citation>
    <scope>NUCLEOTIDE SEQUENCE [LARGE SCALE GENOMIC DNA]</scope>
    <source>
        <strain evidence="2 3">LSU 92-RS-03</strain>
    </source>
</reference>
<dbReference type="Pfam" id="PF13279">
    <property type="entry name" value="4HBT_2"/>
    <property type="match status" value="1"/>
</dbReference>
<dbReference type="InterPro" id="IPR029069">
    <property type="entry name" value="HotDog_dom_sf"/>
</dbReference>
<organism evidence="2 3">
    <name type="scientific">Rhizopus stolonifer</name>
    <name type="common">Rhizopus nigricans</name>
    <dbReference type="NCBI Taxonomy" id="4846"/>
    <lineage>
        <taxon>Eukaryota</taxon>
        <taxon>Fungi</taxon>
        <taxon>Fungi incertae sedis</taxon>
        <taxon>Mucoromycota</taxon>
        <taxon>Mucoromycotina</taxon>
        <taxon>Mucoromycetes</taxon>
        <taxon>Mucorales</taxon>
        <taxon>Mucorineae</taxon>
        <taxon>Rhizopodaceae</taxon>
        <taxon>Rhizopus</taxon>
    </lineage>
</organism>
<protein>
    <submittedName>
        <fullName evidence="2">Uncharacterized protein</fullName>
    </submittedName>
</protein>
<evidence type="ECO:0000313" key="2">
    <source>
        <dbReference type="EMBL" id="RCH91829.1"/>
    </source>
</evidence>
<dbReference type="CDD" id="cd00586">
    <property type="entry name" value="4HBT"/>
    <property type="match status" value="1"/>
</dbReference>
<sequence length="223" mass="25945">MTNLSTKALAISIPIGLLLTTHLKSLPFAYTVRSWFLLRALIKKAKDKKLKPDPLFSAVSQDHRCYLDDIDYNQHMNNSTYNKILDFNRIHVLYAIFPKMMMEPDHHVFGHNAGVVTLFRKEIPPLSRYTIQSRVWSWNEKWLFVQHRFLLENGTVACLAISKIVFKKLSGKTIPPKEVMELCGHDMSDALIEERRLHNWSIAQNVLNLDKIIEDPYPWSSKL</sequence>
<evidence type="ECO:0000313" key="3">
    <source>
        <dbReference type="Proteomes" id="UP000253551"/>
    </source>
</evidence>
<dbReference type="PANTHER" id="PTHR12475:SF4">
    <property type="entry name" value="PROTEIN THEM6"/>
    <property type="match status" value="1"/>
</dbReference>
<dbReference type="Proteomes" id="UP000253551">
    <property type="component" value="Unassembled WGS sequence"/>
</dbReference>
<dbReference type="AlphaFoldDB" id="A0A367JPM8"/>
<dbReference type="OrthoDB" id="265761at2759"/>
<dbReference type="InterPro" id="IPR051490">
    <property type="entry name" value="THEM6_lcsJ_thioesterase"/>
</dbReference>
<keyword evidence="3" id="KW-1185">Reference proteome</keyword>
<dbReference type="PANTHER" id="PTHR12475">
    <property type="match status" value="1"/>
</dbReference>
<name>A0A367JPM8_RHIST</name>
<gene>
    <name evidence="2" type="ORF">CU098_009884</name>
</gene>
<proteinExistence type="inferred from homology"/>
<dbReference type="EMBL" id="PJQM01002935">
    <property type="protein sequence ID" value="RCH91829.1"/>
    <property type="molecule type" value="Genomic_DNA"/>
</dbReference>
<evidence type="ECO:0000256" key="1">
    <source>
        <dbReference type="ARBA" id="ARBA00038476"/>
    </source>
</evidence>
<comment type="similarity">
    <text evidence="1">Belongs to the lcsJ thioesterase family.</text>
</comment>